<organism evidence="2 3">
    <name type="scientific">Pantoea vagans</name>
    <dbReference type="NCBI Taxonomy" id="470934"/>
    <lineage>
        <taxon>Bacteria</taxon>
        <taxon>Pseudomonadati</taxon>
        <taxon>Pseudomonadota</taxon>
        <taxon>Gammaproteobacteria</taxon>
        <taxon>Enterobacterales</taxon>
        <taxon>Erwiniaceae</taxon>
        <taxon>Pantoea</taxon>
    </lineage>
</organism>
<dbReference type="GO" id="GO:0006950">
    <property type="term" value="P:response to stress"/>
    <property type="evidence" value="ECO:0007669"/>
    <property type="project" value="TreeGrafter"/>
</dbReference>
<dbReference type="Pfam" id="PF12802">
    <property type="entry name" value="MarR_2"/>
    <property type="match status" value="1"/>
</dbReference>
<gene>
    <name evidence="2" type="ORF">C9381_19960</name>
</gene>
<dbReference type="InterPro" id="IPR000835">
    <property type="entry name" value="HTH_MarR-typ"/>
</dbReference>
<dbReference type="SMART" id="SM00347">
    <property type="entry name" value="HTH_MARR"/>
    <property type="match status" value="1"/>
</dbReference>
<name>A0AAN1NV51_9GAMM</name>
<dbReference type="AlphaFoldDB" id="A0AAN1NV51"/>
<geneLocation type="plasmid" evidence="3">
    <name>ppv989-508</name>
</geneLocation>
<dbReference type="EMBL" id="CP028350">
    <property type="protein sequence ID" value="AVV39793.1"/>
    <property type="molecule type" value="Genomic_DNA"/>
</dbReference>
<evidence type="ECO:0000313" key="3">
    <source>
        <dbReference type="Proteomes" id="UP000241538"/>
    </source>
</evidence>
<dbReference type="InterPro" id="IPR036388">
    <property type="entry name" value="WH-like_DNA-bd_sf"/>
</dbReference>
<dbReference type="Proteomes" id="UP000241538">
    <property type="component" value="Plasmid pPV989-508"/>
</dbReference>
<dbReference type="InterPro" id="IPR036390">
    <property type="entry name" value="WH_DNA-bd_sf"/>
</dbReference>
<evidence type="ECO:0000259" key="1">
    <source>
        <dbReference type="SMART" id="SM00347"/>
    </source>
</evidence>
<dbReference type="Gene3D" id="1.10.10.10">
    <property type="entry name" value="Winged helix-like DNA-binding domain superfamily/Winged helix DNA-binding domain"/>
    <property type="match status" value="1"/>
</dbReference>
<dbReference type="GO" id="GO:0003700">
    <property type="term" value="F:DNA-binding transcription factor activity"/>
    <property type="evidence" value="ECO:0007669"/>
    <property type="project" value="InterPro"/>
</dbReference>
<dbReference type="PANTHER" id="PTHR33164:SF99">
    <property type="entry name" value="MARR FAMILY REGULATORY PROTEIN"/>
    <property type="match status" value="1"/>
</dbReference>
<protein>
    <submittedName>
        <fullName evidence="2">MarR family transcriptional regulator</fullName>
    </submittedName>
</protein>
<keyword evidence="2" id="KW-0614">Plasmid</keyword>
<dbReference type="SUPFAM" id="SSF46785">
    <property type="entry name" value="Winged helix' DNA-binding domain"/>
    <property type="match status" value="1"/>
</dbReference>
<evidence type="ECO:0000313" key="2">
    <source>
        <dbReference type="EMBL" id="AVV39793.1"/>
    </source>
</evidence>
<dbReference type="PANTHER" id="PTHR33164">
    <property type="entry name" value="TRANSCRIPTIONAL REGULATOR, MARR FAMILY"/>
    <property type="match status" value="1"/>
</dbReference>
<dbReference type="InterPro" id="IPR039422">
    <property type="entry name" value="MarR/SlyA-like"/>
</dbReference>
<accession>A0AAN1NV51</accession>
<reference evidence="2 3" key="1">
    <citation type="journal article" date="2018" name="Int J Genomics">
        <title>Comparative Genomics Analysis of Plasmid pPV989-94 from a Clinical Isolate of Pantoea vagans PV989.</title>
        <authorList>
            <person name="Xu L."/>
            <person name="Yin M."/>
            <person name="Zhu T."/>
            <person name="Lu J."/>
            <person name="Bao Q."/>
        </authorList>
    </citation>
    <scope>NUCLEOTIDE SEQUENCE [LARGE SCALE GENOMIC DNA]</scope>
    <source>
        <strain evidence="2 3">PV989</strain>
    </source>
</reference>
<feature type="domain" description="HTH marR-type" evidence="1">
    <location>
        <begin position="31"/>
        <end position="132"/>
    </location>
</feature>
<sequence length="151" mass="17232">MNSTEISDEEWLAWRGYRRLAAIITGRIARDISEATGLSGPDFMILMELSKNPHAGLLQRELQEYIEWDKSRLSHQLSRMSSRGLVHRNRNSPSGISVSITHEGRLLLDKARPVHAASVRRNFLDLLTPEDLPELIAINERLRQSGSHIRK</sequence>
<proteinExistence type="predicted"/>